<dbReference type="SMART" id="SM00245">
    <property type="entry name" value="TSPc"/>
    <property type="match status" value="1"/>
</dbReference>
<evidence type="ECO:0000256" key="1">
    <source>
        <dbReference type="ARBA" id="ARBA00009179"/>
    </source>
</evidence>
<dbReference type="InterPro" id="IPR036034">
    <property type="entry name" value="PDZ_sf"/>
</dbReference>
<dbReference type="GO" id="GO:0030288">
    <property type="term" value="C:outer membrane-bounded periplasmic space"/>
    <property type="evidence" value="ECO:0007669"/>
    <property type="project" value="TreeGrafter"/>
</dbReference>
<evidence type="ECO:0000313" key="9">
    <source>
        <dbReference type="EMBL" id="SHM40584.1"/>
    </source>
</evidence>
<dbReference type="AlphaFoldDB" id="A0A1M7III7"/>
<keyword evidence="4 5" id="KW-0720">Serine protease</keyword>
<evidence type="ECO:0000256" key="7">
    <source>
        <dbReference type="SAM" id="SignalP"/>
    </source>
</evidence>
<feature type="signal peptide" evidence="7">
    <location>
        <begin position="1"/>
        <end position="26"/>
    </location>
</feature>
<evidence type="ECO:0000313" key="10">
    <source>
        <dbReference type="Proteomes" id="UP000190911"/>
    </source>
</evidence>
<reference evidence="9 10" key="1">
    <citation type="submission" date="2016-11" db="EMBL/GenBank/DDBJ databases">
        <authorList>
            <person name="Jaros S."/>
            <person name="Januszkiewicz K."/>
            <person name="Wedrychowicz H."/>
        </authorList>
    </citation>
    <scope>NUCLEOTIDE SEQUENCE [LARGE SCALE GENOMIC DNA]</scope>
    <source>
        <strain evidence="9 10">ACAM 12</strain>
    </source>
</reference>
<dbReference type="InterPro" id="IPR001478">
    <property type="entry name" value="PDZ"/>
</dbReference>
<evidence type="ECO:0000256" key="4">
    <source>
        <dbReference type="ARBA" id="ARBA00022825"/>
    </source>
</evidence>
<keyword evidence="3 5" id="KW-0378">Hydrolase</keyword>
<dbReference type="RefSeq" id="WP_079554550.1">
    <property type="nucleotide sequence ID" value="NZ_LT670847.1"/>
</dbReference>
<dbReference type="CDD" id="cd06782">
    <property type="entry name" value="cpPDZ_CPP-like"/>
    <property type="match status" value="1"/>
</dbReference>
<dbReference type="Pfam" id="PF11818">
    <property type="entry name" value="DUF3340"/>
    <property type="match status" value="1"/>
</dbReference>
<organism evidence="9 10">
    <name type="scientific">Vreelandella subglaciescola</name>
    <dbReference type="NCBI Taxonomy" id="29571"/>
    <lineage>
        <taxon>Bacteria</taxon>
        <taxon>Pseudomonadati</taxon>
        <taxon>Pseudomonadota</taxon>
        <taxon>Gammaproteobacteria</taxon>
        <taxon>Oceanospirillales</taxon>
        <taxon>Halomonadaceae</taxon>
        <taxon>Vreelandella</taxon>
    </lineage>
</organism>
<dbReference type="InterPro" id="IPR020992">
    <property type="entry name" value="Tail_Prtase_C"/>
</dbReference>
<dbReference type="PROSITE" id="PS50106">
    <property type="entry name" value="PDZ"/>
    <property type="match status" value="1"/>
</dbReference>
<feature type="region of interest" description="Disordered" evidence="6">
    <location>
        <begin position="599"/>
        <end position="629"/>
    </location>
</feature>
<feature type="domain" description="PDZ" evidence="8">
    <location>
        <begin position="232"/>
        <end position="309"/>
    </location>
</feature>
<dbReference type="Pfam" id="PF00595">
    <property type="entry name" value="PDZ"/>
    <property type="match status" value="1"/>
</dbReference>
<dbReference type="STRING" id="29571.SAMN05878437_2794"/>
<keyword evidence="2 5" id="KW-0645">Protease</keyword>
<protein>
    <submittedName>
        <fullName evidence="9">C-terminal processing peptidase-1. Serine peptidase. MEROPS family S41A</fullName>
    </submittedName>
</protein>
<dbReference type="CDD" id="cd07560">
    <property type="entry name" value="Peptidase_S41_CPP"/>
    <property type="match status" value="1"/>
</dbReference>
<dbReference type="GO" id="GO:0008236">
    <property type="term" value="F:serine-type peptidase activity"/>
    <property type="evidence" value="ECO:0007669"/>
    <property type="project" value="UniProtKB-KW"/>
</dbReference>
<dbReference type="InParanoid" id="A0A1M7III7"/>
<dbReference type="InterPro" id="IPR004447">
    <property type="entry name" value="Peptidase_S41A"/>
</dbReference>
<comment type="similarity">
    <text evidence="1 5">Belongs to the peptidase S41A family.</text>
</comment>
<dbReference type="NCBIfam" id="TIGR00225">
    <property type="entry name" value="prc"/>
    <property type="match status" value="1"/>
</dbReference>
<sequence>MSWFATLSRLVAMTTVLVMASPTVMALEPTDEQRQAAVEIADSLRYGHYADVEFDETWSRDAFDRYLDILDGQRSYLLQRDIKPFNQLRTELDQTLLNGDLNEVFALHERANERREERLAWLLDQLDKGLDFAFDGNERLEIDREDAPFATRERQLDALWQKRLKNDALTLALTDQDREQVEKNLRQRYEGQLSRLEQTEPEDVFGLFMAAVTGSIEPHTSYLSPRQGESFDIQMSLSLEGIGALLQADGEYVKVASLVAGGPAERAGVLKPADRIVAVGQEDEDDMVNVIGMRLDNVVDLIRGPKGSVVRLDVIPAQAVDMTRSHTVKITRDTVDLEDQAASSEVIEVERDGEAHSLGVITVPTFYVDFDAWQAGEDDYRSTTRDVAKEINKLKQQDVEGIVLDLRNNGGGALQEANSLIGLFIDRGPTVQVRDAQSRIQLYGDSEAGTLYDGPLGVLVNRLSASASEIFAGAIQDYGRGLIIGSGTFGKGTVQTLDQLNHGELKLTRAKFYRISGESTQNRGVEPDITFPSLIDPERIGESSLDNALIWDTVRDVQYRRYGEPEQYLATLQQHHDERAQSNPNFRYLERQSALARKLREQHTSVSLNREQRQREMDAQEAEQLSLENQRRRALGMDELDEWIDARADAIASSEDGDSDKSEGSDDTDSKDDMPAERAQVIEAVEILLDYADLNVRTRLVKG</sequence>
<dbReference type="Pfam" id="PF03572">
    <property type="entry name" value="Peptidase_S41"/>
    <property type="match status" value="1"/>
</dbReference>
<dbReference type="InterPro" id="IPR005151">
    <property type="entry name" value="Tail-specific_protease"/>
</dbReference>
<dbReference type="Pfam" id="PF17804">
    <property type="entry name" value="TSP_NTD"/>
    <property type="match status" value="1"/>
</dbReference>
<name>A0A1M7III7_9GAMM</name>
<dbReference type="FunFam" id="3.90.226.10:FF:000090">
    <property type="entry name" value="Tail-specific protease"/>
    <property type="match status" value="1"/>
</dbReference>
<dbReference type="InterPro" id="IPR040573">
    <property type="entry name" value="TSP_N"/>
</dbReference>
<dbReference type="PANTHER" id="PTHR32060">
    <property type="entry name" value="TAIL-SPECIFIC PROTEASE"/>
    <property type="match status" value="1"/>
</dbReference>
<feature type="region of interest" description="Disordered" evidence="6">
    <location>
        <begin position="650"/>
        <end position="678"/>
    </location>
</feature>
<feature type="chain" id="PRO_5012726161" evidence="7">
    <location>
        <begin position="27"/>
        <end position="703"/>
    </location>
</feature>
<dbReference type="FunCoup" id="A0A1M7III7">
    <property type="interactions" value="278"/>
</dbReference>
<dbReference type="SMART" id="SM00228">
    <property type="entry name" value="PDZ"/>
    <property type="match status" value="1"/>
</dbReference>
<dbReference type="OrthoDB" id="9812068at2"/>
<keyword evidence="7" id="KW-0732">Signal</keyword>
<dbReference type="Gene3D" id="3.90.226.10">
    <property type="entry name" value="2-enoyl-CoA Hydratase, Chain A, domain 1"/>
    <property type="match status" value="1"/>
</dbReference>
<gene>
    <name evidence="9" type="ORF">SAMN05878437_2794</name>
</gene>
<proteinExistence type="inferred from homology"/>
<dbReference type="GO" id="GO:0006508">
    <property type="term" value="P:proteolysis"/>
    <property type="evidence" value="ECO:0007669"/>
    <property type="project" value="UniProtKB-KW"/>
</dbReference>
<accession>A0A1M7III7</accession>
<dbReference type="GO" id="GO:0007165">
    <property type="term" value="P:signal transduction"/>
    <property type="evidence" value="ECO:0007669"/>
    <property type="project" value="TreeGrafter"/>
</dbReference>
<dbReference type="EMBL" id="LT670847">
    <property type="protein sequence ID" value="SHM40584.1"/>
    <property type="molecule type" value="Genomic_DNA"/>
</dbReference>
<evidence type="ECO:0000256" key="6">
    <source>
        <dbReference type="SAM" id="MobiDB-lite"/>
    </source>
</evidence>
<dbReference type="PANTHER" id="PTHR32060:SF22">
    <property type="entry name" value="CARBOXYL-TERMINAL-PROCESSING PEPTIDASE 3, CHLOROPLASTIC"/>
    <property type="match status" value="1"/>
</dbReference>
<dbReference type="SUPFAM" id="SSF52096">
    <property type="entry name" value="ClpP/crotonase"/>
    <property type="match status" value="1"/>
</dbReference>
<dbReference type="GO" id="GO:0004175">
    <property type="term" value="F:endopeptidase activity"/>
    <property type="evidence" value="ECO:0007669"/>
    <property type="project" value="TreeGrafter"/>
</dbReference>
<evidence type="ECO:0000256" key="5">
    <source>
        <dbReference type="RuleBase" id="RU004404"/>
    </source>
</evidence>
<evidence type="ECO:0000256" key="3">
    <source>
        <dbReference type="ARBA" id="ARBA00022801"/>
    </source>
</evidence>
<dbReference type="Gene3D" id="2.30.42.10">
    <property type="match status" value="1"/>
</dbReference>
<keyword evidence="10" id="KW-1185">Reference proteome</keyword>
<dbReference type="Proteomes" id="UP000190911">
    <property type="component" value="Chromosome I"/>
</dbReference>
<dbReference type="InterPro" id="IPR029045">
    <property type="entry name" value="ClpP/crotonase-like_dom_sf"/>
</dbReference>
<evidence type="ECO:0000256" key="2">
    <source>
        <dbReference type="ARBA" id="ARBA00022670"/>
    </source>
</evidence>
<evidence type="ECO:0000259" key="8">
    <source>
        <dbReference type="PROSITE" id="PS50106"/>
    </source>
</evidence>
<dbReference type="SUPFAM" id="SSF50156">
    <property type="entry name" value="PDZ domain-like"/>
    <property type="match status" value="1"/>
</dbReference>